<dbReference type="InterPro" id="IPR050540">
    <property type="entry name" value="F-actin_Monoox_Mical"/>
</dbReference>
<dbReference type="RefSeq" id="XP_018495009.1">
    <property type="nucleotide sequence ID" value="XM_018639493.1"/>
</dbReference>
<dbReference type="Pfam" id="PF10358">
    <property type="entry name" value="NT-C2"/>
    <property type="match status" value="1"/>
</dbReference>
<gene>
    <name evidence="3" type="primary">LOC108864251</name>
</gene>
<dbReference type="PANTHER" id="PTHR23167">
    <property type="entry name" value="CALPONIN HOMOLOGY DOMAIN-CONTAINING PROTEIN DDB_G0272472-RELATED"/>
    <property type="match status" value="1"/>
</dbReference>
<name>A0AAJ7L3X0_9ACAR</name>
<dbReference type="PROSITE" id="PS51840">
    <property type="entry name" value="C2_NT"/>
    <property type="match status" value="1"/>
</dbReference>
<dbReference type="Proteomes" id="UP000694867">
    <property type="component" value="Unplaced"/>
</dbReference>
<evidence type="ECO:0000259" key="1">
    <source>
        <dbReference type="PROSITE" id="PS51840"/>
    </source>
</evidence>
<evidence type="ECO:0000313" key="2">
    <source>
        <dbReference type="Proteomes" id="UP000694867"/>
    </source>
</evidence>
<dbReference type="AlphaFoldDB" id="A0AAJ7L3X0"/>
<reference evidence="3" key="1">
    <citation type="submission" date="2025-08" db="UniProtKB">
        <authorList>
            <consortium name="RefSeq"/>
        </authorList>
    </citation>
    <scope>IDENTIFICATION</scope>
</reference>
<feature type="domain" description="C2 NT-type" evidence="1">
    <location>
        <begin position="17"/>
        <end position="129"/>
    </location>
</feature>
<evidence type="ECO:0000313" key="3">
    <source>
        <dbReference type="RefSeq" id="XP_018495009.1"/>
    </source>
</evidence>
<keyword evidence="2" id="KW-1185">Reference proteome</keyword>
<protein>
    <submittedName>
        <fullName evidence="3">EH domain-binding protein 1-like</fullName>
    </submittedName>
</protein>
<dbReference type="PANTHER" id="PTHR23167:SF46">
    <property type="entry name" value="EPS15 HOMOLOGY DOMAIN CONTAINING PROTEIN-BINDING PROTEIN 1, ISOFORM F"/>
    <property type="match status" value="1"/>
</dbReference>
<organism evidence="2 3">
    <name type="scientific">Galendromus occidentalis</name>
    <name type="common">western predatory mite</name>
    <dbReference type="NCBI Taxonomy" id="34638"/>
    <lineage>
        <taxon>Eukaryota</taxon>
        <taxon>Metazoa</taxon>
        <taxon>Ecdysozoa</taxon>
        <taxon>Arthropoda</taxon>
        <taxon>Chelicerata</taxon>
        <taxon>Arachnida</taxon>
        <taxon>Acari</taxon>
        <taxon>Parasitiformes</taxon>
        <taxon>Mesostigmata</taxon>
        <taxon>Gamasina</taxon>
        <taxon>Phytoseioidea</taxon>
        <taxon>Phytoseiidae</taxon>
        <taxon>Typhlodrominae</taxon>
        <taxon>Galendromus</taxon>
    </lineage>
</organism>
<dbReference type="GeneID" id="108864251"/>
<dbReference type="KEGG" id="goe:108864251"/>
<proteinExistence type="predicted"/>
<dbReference type="InterPro" id="IPR019448">
    <property type="entry name" value="NT-C2"/>
</dbReference>
<accession>A0AAJ7L3X0</accession>
<sequence>MNLQIFGGNMSSVWKRLQRVNKRAAKFQFICVYREMEVVATKKWNPTKLSVVFTRRNRRYASTPLQWVNSIREPYRGSVLWDVPENIETRVTLFKDSRNNEYEDKEWHFVIEDVSEKSGKRKLQLAPSI</sequence>